<dbReference type="PROSITE" id="PS01057">
    <property type="entry name" value="SAICAR_SYNTHETASE_1"/>
    <property type="match status" value="1"/>
</dbReference>
<evidence type="ECO:0000313" key="10">
    <source>
        <dbReference type="EMBL" id="UWZ81321.1"/>
    </source>
</evidence>
<dbReference type="EMBL" id="CP092109">
    <property type="protein sequence ID" value="UWZ81321.1"/>
    <property type="molecule type" value="Genomic_DNA"/>
</dbReference>
<dbReference type="Gene3D" id="3.30.470.20">
    <property type="entry name" value="ATP-grasp fold, B domain"/>
    <property type="match status" value="1"/>
</dbReference>
<dbReference type="PANTHER" id="PTHR43700">
    <property type="entry name" value="PHOSPHORIBOSYLAMINOIMIDAZOLE-SUCCINOCARBOXAMIDE SYNTHASE"/>
    <property type="match status" value="1"/>
</dbReference>
<dbReference type="RefSeq" id="WP_260749696.1">
    <property type="nucleotide sequence ID" value="NZ_CP092109.1"/>
</dbReference>
<dbReference type="InterPro" id="IPR028923">
    <property type="entry name" value="SAICAR_synt/ADE2_N"/>
</dbReference>
<dbReference type="EC" id="6.3.2.6" evidence="8"/>
<dbReference type="Proteomes" id="UP001060414">
    <property type="component" value="Chromosome"/>
</dbReference>
<evidence type="ECO:0000313" key="11">
    <source>
        <dbReference type="Proteomes" id="UP001060414"/>
    </source>
</evidence>
<evidence type="ECO:0000256" key="2">
    <source>
        <dbReference type="ARBA" id="ARBA00010190"/>
    </source>
</evidence>
<keyword evidence="6 8" id="KW-0067">ATP-binding</keyword>
<evidence type="ECO:0000256" key="5">
    <source>
        <dbReference type="ARBA" id="ARBA00022755"/>
    </source>
</evidence>
<comment type="pathway">
    <text evidence="1 8">Purine metabolism; IMP biosynthesis via de novo pathway; 5-amino-1-(5-phospho-D-ribosyl)imidazole-4-carboxamide from 5-amino-1-(5-phospho-D-ribosyl)imidazole-4-carboxylate: step 1/2.</text>
</comment>
<dbReference type="Gene3D" id="3.30.200.20">
    <property type="entry name" value="Phosphorylase Kinase, domain 1"/>
    <property type="match status" value="1"/>
</dbReference>
<organism evidence="10 11">
    <name type="scientific">Geoalkalibacter halelectricus</name>
    <dbReference type="NCBI Taxonomy" id="2847045"/>
    <lineage>
        <taxon>Bacteria</taxon>
        <taxon>Pseudomonadati</taxon>
        <taxon>Thermodesulfobacteriota</taxon>
        <taxon>Desulfuromonadia</taxon>
        <taxon>Desulfuromonadales</taxon>
        <taxon>Geoalkalibacteraceae</taxon>
        <taxon>Geoalkalibacter</taxon>
    </lineage>
</organism>
<dbReference type="CDD" id="cd01414">
    <property type="entry name" value="SAICAR_synt_Sc"/>
    <property type="match status" value="1"/>
</dbReference>
<keyword evidence="5 8" id="KW-0658">Purine biosynthesis</keyword>
<keyword evidence="3 8" id="KW-0436">Ligase</keyword>
<comment type="similarity">
    <text evidence="2 8">Belongs to the SAICAR synthetase family.</text>
</comment>
<evidence type="ECO:0000259" key="9">
    <source>
        <dbReference type="Pfam" id="PF01259"/>
    </source>
</evidence>
<keyword evidence="4 8" id="KW-0547">Nucleotide-binding</keyword>
<dbReference type="InterPro" id="IPR018236">
    <property type="entry name" value="SAICAR_synthetase_CS"/>
</dbReference>
<dbReference type="SUPFAM" id="SSF56104">
    <property type="entry name" value="SAICAR synthase-like"/>
    <property type="match status" value="1"/>
</dbReference>
<evidence type="ECO:0000256" key="1">
    <source>
        <dbReference type="ARBA" id="ARBA00004672"/>
    </source>
</evidence>
<dbReference type="PANTHER" id="PTHR43700:SF1">
    <property type="entry name" value="PHOSPHORIBOSYLAMINOIMIDAZOLE-SUCCINOCARBOXAMIDE SYNTHASE"/>
    <property type="match status" value="1"/>
</dbReference>
<name>A0ABY5ZVU4_9BACT</name>
<keyword evidence="11" id="KW-1185">Reference proteome</keyword>
<evidence type="ECO:0000256" key="4">
    <source>
        <dbReference type="ARBA" id="ARBA00022741"/>
    </source>
</evidence>
<evidence type="ECO:0000256" key="6">
    <source>
        <dbReference type="ARBA" id="ARBA00022840"/>
    </source>
</evidence>
<reference evidence="10" key="1">
    <citation type="journal article" date="2022" name="Environ. Microbiol.">
        <title>Geoalkalibacter halelectricus SAP #1 sp. nov. possessing extracellular electron transfer and mineral#reducing capabilities from a haloalkaline environment.</title>
        <authorList>
            <person name="Yadav S."/>
            <person name="Singh R."/>
            <person name="Sundharam S.S."/>
            <person name="Chaudhary S."/>
            <person name="Krishnamurthi S."/>
            <person name="Patil S.A."/>
        </authorList>
    </citation>
    <scope>NUCLEOTIDE SEQUENCE</scope>
    <source>
        <strain evidence="10">SAP-1</strain>
    </source>
</reference>
<sequence>MSKTLLTTDFPELKLVNRGKVRDIYDLGEHLLIVTTDRISAFDVVMDEPIPYKGFVLTQISRFWFDQMTDIVPNHIVAMEVSDFPRETLPYREVLEGRSMLVKKAQPLPVECIVRGYVSGSGWKDYQKTGAICGITLPAGLVESQQLPAPIFTPSTKAELGAHDENISFEKTVELVGADLAAQIRDTTIAIYQRAREIAATKGIIIADTKFEFGLFKDQLIWIDEALTPDSSRFWPQDQYRPGGPQPSFDKQFLRDYLETLDWKKQAPPPPLPADIVNKTSEKYLEALKRLTGMETPR</sequence>
<gene>
    <name evidence="8" type="primary">purC</name>
    <name evidence="10" type="ORF">L9S41_08000</name>
</gene>
<evidence type="ECO:0000256" key="8">
    <source>
        <dbReference type="HAMAP-Rule" id="MF_00137"/>
    </source>
</evidence>
<dbReference type="NCBIfam" id="TIGR00081">
    <property type="entry name" value="purC"/>
    <property type="match status" value="1"/>
</dbReference>
<dbReference type="PROSITE" id="PS01058">
    <property type="entry name" value="SAICAR_SYNTHETASE_2"/>
    <property type="match status" value="1"/>
</dbReference>
<accession>A0ABY5ZVU4</accession>
<protein>
    <recommendedName>
        <fullName evidence="8">Phosphoribosylaminoimidazole-succinocarboxamide synthase</fullName>
        <ecNumber evidence="8">6.3.2.6</ecNumber>
    </recommendedName>
    <alternativeName>
        <fullName evidence="8">SAICAR synthetase</fullName>
    </alternativeName>
</protein>
<comment type="catalytic activity">
    <reaction evidence="7 8">
        <text>5-amino-1-(5-phospho-D-ribosyl)imidazole-4-carboxylate + L-aspartate + ATP = (2S)-2-[5-amino-1-(5-phospho-beta-D-ribosyl)imidazole-4-carboxamido]succinate + ADP + phosphate + 2 H(+)</text>
        <dbReference type="Rhea" id="RHEA:22628"/>
        <dbReference type="ChEBI" id="CHEBI:15378"/>
        <dbReference type="ChEBI" id="CHEBI:29991"/>
        <dbReference type="ChEBI" id="CHEBI:30616"/>
        <dbReference type="ChEBI" id="CHEBI:43474"/>
        <dbReference type="ChEBI" id="CHEBI:58443"/>
        <dbReference type="ChEBI" id="CHEBI:77657"/>
        <dbReference type="ChEBI" id="CHEBI:456216"/>
        <dbReference type="EC" id="6.3.2.6"/>
    </reaction>
</comment>
<evidence type="ECO:0000256" key="3">
    <source>
        <dbReference type="ARBA" id="ARBA00022598"/>
    </source>
</evidence>
<evidence type="ECO:0000256" key="7">
    <source>
        <dbReference type="ARBA" id="ARBA00048475"/>
    </source>
</evidence>
<feature type="domain" description="SAICAR synthetase/ADE2 N-terminal" evidence="9">
    <location>
        <begin position="16"/>
        <end position="268"/>
    </location>
</feature>
<proteinExistence type="inferred from homology"/>
<dbReference type="GO" id="GO:0004639">
    <property type="term" value="F:phosphoribosylaminoimidazolesuccinocarboxamide synthase activity"/>
    <property type="evidence" value="ECO:0007669"/>
    <property type="project" value="UniProtKB-EC"/>
</dbReference>
<dbReference type="InterPro" id="IPR001636">
    <property type="entry name" value="SAICAR_synth"/>
</dbReference>
<dbReference type="Pfam" id="PF01259">
    <property type="entry name" value="SAICAR_synt"/>
    <property type="match status" value="1"/>
</dbReference>
<dbReference type="HAMAP" id="MF_00137">
    <property type="entry name" value="SAICAR_synth"/>
    <property type="match status" value="1"/>
</dbReference>
<dbReference type="NCBIfam" id="NF010568">
    <property type="entry name" value="PRK13961.1"/>
    <property type="match status" value="1"/>
</dbReference>